<dbReference type="Gene3D" id="3.30.1230.10">
    <property type="entry name" value="YlxR-like"/>
    <property type="match status" value="1"/>
</dbReference>
<dbReference type="InterPro" id="IPR035931">
    <property type="entry name" value="YlxR-like_sf"/>
</dbReference>
<dbReference type="CDD" id="cd00279">
    <property type="entry name" value="YlxR"/>
    <property type="match status" value="1"/>
</dbReference>
<reference evidence="2" key="2">
    <citation type="submission" date="2020-09" db="EMBL/GenBank/DDBJ databases">
        <authorList>
            <person name="Sun Q."/>
            <person name="Zhou Y."/>
        </authorList>
    </citation>
    <scope>NUCLEOTIDE SEQUENCE</scope>
    <source>
        <strain evidence="2">CGMCC 1.15254</strain>
    </source>
</reference>
<name>A0A917BY19_9PROT</name>
<evidence type="ECO:0000313" key="2">
    <source>
        <dbReference type="EMBL" id="GGF62894.1"/>
    </source>
</evidence>
<comment type="caution">
    <text evidence="2">The sequence shown here is derived from an EMBL/GenBank/DDBJ whole genome shotgun (WGS) entry which is preliminary data.</text>
</comment>
<dbReference type="RefSeq" id="WP_188663657.1">
    <property type="nucleotide sequence ID" value="NZ_BMHV01000009.1"/>
</dbReference>
<dbReference type="EMBL" id="BMHV01000009">
    <property type="protein sequence ID" value="GGF62894.1"/>
    <property type="molecule type" value="Genomic_DNA"/>
</dbReference>
<feature type="domain" description="YlxR" evidence="1">
    <location>
        <begin position="10"/>
        <end position="85"/>
    </location>
</feature>
<evidence type="ECO:0000259" key="1">
    <source>
        <dbReference type="Pfam" id="PF04296"/>
    </source>
</evidence>
<organism evidence="2 3">
    <name type="scientific">Terasakiella brassicae</name>
    <dbReference type="NCBI Taxonomy" id="1634917"/>
    <lineage>
        <taxon>Bacteria</taxon>
        <taxon>Pseudomonadati</taxon>
        <taxon>Pseudomonadota</taxon>
        <taxon>Alphaproteobacteria</taxon>
        <taxon>Rhodospirillales</taxon>
        <taxon>Terasakiellaceae</taxon>
        <taxon>Terasakiella</taxon>
    </lineage>
</organism>
<dbReference type="AlphaFoldDB" id="A0A917BY19"/>
<dbReference type="Proteomes" id="UP000632498">
    <property type="component" value="Unassembled WGS sequence"/>
</dbReference>
<reference evidence="2" key="1">
    <citation type="journal article" date="2014" name="Int. J. Syst. Evol. Microbiol.">
        <title>Complete genome sequence of Corynebacterium casei LMG S-19264T (=DSM 44701T), isolated from a smear-ripened cheese.</title>
        <authorList>
            <consortium name="US DOE Joint Genome Institute (JGI-PGF)"/>
            <person name="Walter F."/>
            <person name="Albersmeier A."/>
            <person name="Kalinowski J."/>
            <person name="Ruckert C."/>
        </authorList>
    </citation>
    <scope>NUCLEOTIDE SEQUENCE</scope>
    <source>
        <strain evidence="2">CGMCC 1.15254</strain>
    </source>
</reference>
<dbReference type="SUPFAM" id="SSF64376">
    <property type="entry name" value="YlxR-like"/>
    <property type="match status" value="1"/>
</dbReference>
<proteinExistence type="predicted"/>
<evidence type="ECO:0000313" key="3">
    <source>
        <dbReference type="Proteomes" id="UP000632498"/>
    </source>
</evidence>
<dbReference type="Pfam" id="PF04296">
    <property type="entry name" value="YlxR"/>
    <property type="match status" value="1"/>
</dbReference>
<keyword evidence="3" id="KW-1185">Reference proteome</keyword>
<dbReference type="SUPFAM" id="SSF55315">
    <property type="entry name" value="L30e-like"/>
    <property type="match status" value="1"/>
</dbReference>
<dbReference type="InterPro" id="IPR029064">
    <property type="entry name" value="Ribosomal_eL30-like_sf"/>
</dbReference>
<dbReference type="PANTHER" id="PTHR34215">
    <property type="entry name" value="BLL0784 PROTEIN"/>
    <property type="match status" value="1"/>
</dbReference>
<dbReference type="PANTHER" id="PTHR34215:SF1">
    <property type="entry name" value="YLXR DOMAIN-CONTAINING PROTEIN"/>
    <property type="match status" value="1"/>
</dbReference>
<protein>
    <recommendedName>
        <fullName evidence="1">YlxR domain-containing protein</fullName>
    </recommendedName>
</protein>
<dbReference type="InterPro" id="IPR007393">
    <property type="entry name" value="YlxR_dom"/>
</dbReference>
<accession>A0A917BY19</accession>
<dbReference type="Gene3D" id="3.30.1330.30">
    <property type="match status" value="1"/>
</dbReference>
<dbReference type="NCBIfam" id="NF006622">
    <property type="entry name" value="PRK09190.1"/>
    <property type="match status" value="1"/>
</dbReference>
<dbReference type="InterPro" id="IPR037465">
    <property type="entry name" value="YlxR"/>
</dbReference>
<sequence length="191" mass="21018">MKNKGDTPERRCIVSGEVRPKEELIRCVVSPDGIVVPDVDAKLPGRGLWLSAARDVVNTACAKNAFSRAARQNVKPMDGLADRIEALLVQRCLSLIGMMRRNGTVIYGFEKTRNWLKDGRISVLLAAKNGADDGRAKLKALAGDRPLIDLFDSEELGQAVGRDHLVHMGFAPGPLTERFQVEALRLQGFRE</sequence>
<gene>
    <name evidence="2" type="ORF">GCM10011332_16000</name>
</gene>